<evidence type="ECO:0000256" key="1">
    <source>
        <dbReference type="SAM" id="MobiDB-lite"/>
    </source>
</evidence>
<dbReference type="Proteomes" id="UP000824998">
    <property type="component" value="Unassembled WGS sequence"/>
</dbReference>
<comment type="caution">
    <text evidence="2">The sequence shown here is derived from an EMBL/GenBank/DDBJ whole genome shotgun (WGS) entry which is preliminary data.</text>
</comment>
<protein>
    <submittedName>
        <fullName evidence="2">Uncharacterized protein</fullName>
    </submittedName>
</protein>
<organism evidence="2 3">
    <name type="scientific">Amylocarpus encephaloides</name>
    <dbReference type="NCBI Taxonomy" id="45428"/>
    <lineage>
        <taxon>Eukaryota</taxon>
        <taxon>Fungi</taxon>
        <taxon>Dikarya</taxon>
        <taxon>Ascomycota</taxon>
        <taxon>Pezizomycotina</taxon>
        <taxon>Leotiomycetes</taxon>
        <taxon>Helotiales</taxon>
        <taxon>Helotiales incertae sedis</taxon>
        <taxon>Amylocarpus</taxon>
    </lineage>
</organism>
<evidence type="ECO:0000313" key="3">
    <source>
        <dbReference type="Proteomes" id="UP000824998"/>
    </source>
</evidence>
<reference evidence="2" key="1">
    <citation type="journal article" date="2021" name="IMA Fungus">
        <title>Genomic characterization of three marine fungi, including Emericellopsis atlantica sp. nov. with signatures of a generalist lifestyle and marine biomass degradation.</title>
        <authorList>
            <person name="Hagestad O.C."/>
            <person name="Hou L."/>
            <person name="Andersen J.H."/>
            <person name="Hansen E.H."/>
            <person name="Altermark B."/>
            <person name="Li C."/>
            <person name="Kuhnert E."/>
            <person name="Cox R.J."/>
            <person name="Crous P.W."/>
            <person name="Spatafora J.W."/>
            <person name="Lail K."/>
            <person name="Amirebrahimi M."/>
            <person name="Lipzen A."/>
            <person name="Pangilinan J."/>
            <person name="Andreopoulos W."/>
            <person name="Hayes R.D."/>
            <person name="Ng V."/>
            <person name="Grigoriev I.V."/>
            <person name="Jackson S.A."/>
            <person name="Sutton T.D.S."/>
            <person name="Dobson A.D.W."/>
            <person name="Rama T."/>
        </authorList>
    </citation>
    <scope>NUCLEOTIDE SEQUENCE</scope>
    <source>
        <strain evidence="2">TRa018bII</strain>
    </source>
</reference>
<name>A0A9P7YGL8_9HELO</name>
<dbReference type="EMBL" id="MU251507">
    <property type="protein sequence ID" value="KAG9233304.1"/>
    <property type="molecule type" value="Genomic_DNA"/>
</dbReference>
<feature type="region of interest" description="Disordered" evidence="1">
    <location>
        <begin position="128"/>
        <end position="180"/>
    </location>
</feature>
<feature type="compositionally biased region" description="Basic residues" evidence="1">
    <location>
        <begin position="167"/>
        <end position="179"/>
    </location>
</feature>
<accession>A0A9P7YGL8</accession>
<keyword evidence="3" id="KW-1185">Reference proteome</keyword>
<proteinExistence type="predicted"/>
<feature type="compositionally biased region" description="Polar residues" evidence="1">
    <location>
        <begin position="146"/>
        <end position="166"/>
    </location>
</feature>
<sequence length="382" mass="43044">MLSVPYFLTPQGQPALNLFPAAQRYMENLRLDYTGALEDLEAVFNEYHGGLPRRFHDLVQKFCLDPQNKVAWEEQVRLAKQNLHRRLNERTGQAVIFQGQDALADPVVYGVSGDEAVAPGLPIGSPIASKPNKGSMRDAQAFGDQAGQTSLRSKFDSMSNNPGQNTSHHRNRPHTRQSRHIGGEGHVQQQYNIDGNPINLTDTEHSLIQELRKIGEGDEQAQSLVYHLQHGFDFKIFQQLFYDPKQDSALSLPLDPVLHSPQQHDQYQDMRITRTLDNPNNSFGALGAQHVFGGLQHDQHTEMPPPQTFDGPNNSFKDQGVQHGIGIQQQTRYKPLIFPQSPTNDHYYPSFEDLGAEDGIGEFEAPEDSWEKGMELFDSFYS</sequence>
<dbReference type="AlphaFoldDB" id="A0A9P7YGL8"/>
<evidence type="ECO:0000313" key="2">
    <source>
        <dbReference type="EMBL" id="KAG9233304.1"/>
    </source>
</evidence>
<gene>
    <name evidence="2" type="ORF">BJ875DRAFT_485286</name>
</gene>